<dbReference type="Pfam" id="PF10123">
    <property type="entry name" value="Mu-like_Pro"/>
    <property type="match status" value="1"/>
</dbReference>
<reference evidence="2 3" key="1">
    <citation type="submission" date="2017-05" db="EMBL/GenBank/DDBJ databases">
        <authorList>
            <person name="Song R."/>
            <person name="Chenine A.L."/>
            <person name="Ruprecht R.M."/>
        </authorList>
    </citation>
    <scope>NUCLEOTIDE SEQUENCE [LARGE SCALE GENOMIC DNA]</scope>
    <source>
        <strain evidence="2 3">CECT 8898</strain>
    </source>
</reference>
<dbReference type="Proteomes" id="UP000207598">
    <property type="component" value="Unassembled WGS sequence"/>
</dbReference>
<name>A0A238L7E2_9RHOB</name>
<keyword evidence="3" id="KW-1185">Reference proteome</keyword>
<dbReference type="PIRSF" id="PIRSF016624">
    <property type="entry name" value="Mu_prophg_I"/>
    <property type="match status" value="1"/>
</dbReference>
<organism evidence="2 3">
    <name type="scientific">Maliponia aquimaris</name>
    <dbReference type="NCBI Taxonomy" id="1673631"/>
    <lineage>
        <taxon>Bacteria</taxon>
        <taxon>Pseudomonadati</taxon>
        <taxon>Pseudomonadota</taxon>
        <taxon>Alphaproteobacteria</taxon>
        <taxon>Rhodobacterales</taxon>
        <taxon>Paracoccaceae</taxon>
        <taxon>Maliponia</taxon>
    </lineage>
</organism>
<dbReference type="RefSeq" id="WP_141194963.1">
    <property type="nucleotide sequence ID" value="NZ_FXYF01000036.1"/>
</dbReference>
<feature type="region of interest" description="Disordered" evidence="1">
    <location>
        <begin position="266"/>
        <end position="310"/>
    </location>
</feature>
<evidence type="ECO:0000256" key="1">
    <source>
        <dbReference type="SAM" id="MobiDB-lite"/>
    </source>
</evidence>
<dbReference type="AlphaFoldDB" id="A0A238L7E2"/>
<sequence>MPATFTVQCETALTGAPEWVQLMPLGEVKTRDGRRFVNDDPRRVLAHFAANRIDLPVDYEHQNDRPEANRSGPVPAAGWIKELAVRNDGIWGRVEWTDRARQMITAREYRFLSPSLMVEKDSLRVVALKGAGLVHRPALHMTALASQETDMPDPMPLLARLAQLLRLGEDASEDDILAALEKRLGETPDAGDYVPMKAWEETAGWYNSKLAAMREDRIADKVDRAISEGFILPAAKDWALNLCRADEASFDDFLGKSLPAWGHLKRSILPGGKPPEGLTRPGGARRGEHRPEVLLLSEQLGIPPERLAED</sequence>
<protein>
    <submittedName>
        <fullName evidence="2">Mu-like prophage I protein</fullName>
    </submittedName>
</protein>
<dbReference type="OrthoDB" id="7306769at2"/>
<gene>
    <name evidence="2" type="ORF">MAA8898_05124</name>
</gene>
<evidence type="ECO:0000313" key="3">
    <source>
        <dbReference type="Proteomes" id="UP000207598"/>
    </source>
</evidence>
<evidence type="ECO:0000313" key="2">
    <source>
        <dbReference type="EMBL" id="SMX50917.1"/>
    </source>
</evidence>
<accession>A0A238L7E2</accession>
<dbReference type="InterPro" id="IPR012106">
    <property type="entry name" value="Phage_Mu_Gp1"/>
</dbReference>
<dbReference type="EMBL" id="FXYF01000036">
    <property type="protein sequence ID" value="SMX50917.1"/>
    <property type="molecule type" value="Genomic_DNA"/>
</dbReference>
<proteinExistence type="predicted"/>